<keyword evidence="4 6" id="KW-1133">Transmembrane helix</keyword>
<reference evidence="8 9" key="1">
    <citation type="submission" date="2018-03" db="EMBL/GenBank/DDBJ databases">
        <title>Genomic Encyclopedia of Archaeal and Bacterial Type Strains, Phase II (KMG-II): from individual species to whole genera.</title>
        <authorList>
            <person name="Goeker M."/>
        </authorList>
    </citation>
    <scope>NUCLEOTIDE SEQUENCE [LARGE SCALE GENOMIC DNA]</scope>
    <source>
        <strain evidence="8 9">DSM 29057</strain>
    </source>
</reference>
<feature type="transmembrane region" description="Helical" evidence="6">
    <location>
        <begin position="161"/>
        <end position="180"/>
    </location>
</feature>
<feature type="transmembrane region" description="Helical" evidence="6">
    <location>
        <begin position="73"/>
        <end position="94"/>
    </location>
</feature>
<dbReference type="Proteomes" id="UP000241964">
    <property type="component" value="Unassembled WGS sequence"/>
</dbReference>
<proteinExistence type="predicted"/>
<dbReference type="OrthoDB" id="9800416at2"/>
<feature type="transmembrane region" description="Helical" evidence="6">
    <location>
        <begin position="212"/>
        <end position="231"/>
    </location>
</feature>
<feature type="transmembrane region" description="Helical" evidence="6">
    <location>
        <begin position="334"/>
        <end position="356"/>
    </location>
</feature>
<dbReference type="EMBL" id="PYAS01000001">
    <property type="protein sequence ID" value="PSL34141.1"/>
    <property type="molecule type" value="Genomic_DNA"/>
</dbReference>
<feature type="transmembrane region" description="Helical" evidence="6">
    <location>
        <begin position="304"/>
        <end position="322"/>
    </location>
</feature>
<organism evidence="8 9">
    <name type="scientific">Dyadobacter jiangsuensis</name>
    <dbReference type="NCBI Taxonomy" id="1591085"/>
    <lineage>
        <taxon>Bacteria</taxon>
        <taxon>Pseudomonadati</taxon>
        <taxon>Bacteroidota</taxon>
        <taxon>Cytophagia</taxon>
        <taxon>Cytophagales</taxon>
        <taxon>Spirosomataceae</taxon>
        <taxon>Dyadobacter</taxon>
    </lineage>
</organism>
<dbReference type="InterPro" id="IPR011701">
    <property type="entry name" value="MFS"/>
</dbReference>
<evidence type="ECO:0000256" key="1">
    <source>
        <dbReference type="ARBA" id="ARBA00004651"/>
    </source>
</evidence>
<dbReference type="SUPFAM" id="SSF103473">
    <property type="entry name" value="MFS general substrate transporter"/>
    <property type="match status" value="1"/>
</dbReference>
<feature type="transmembrane region" description="Helical" evidence="6">
    <location>
        <begin position="46"/>
        <end position="66"/>
    </location>
</feature>
<feature type="transmembrane region" description="Helical" evidence="6">
    <location>
        <begin position="246"/>
        <end position="266"/>
    </location>
</feature>
<feature type="transmembrane region" description="Helical" evidence="6">
    <location>
        <begin position="100"/>
        <end position="121"/>
    </location>
</feature>
<dbReference type="PROSITE" id="PS50850">
    <property type="entry name" value="MFS"/>
    <property type="match status" value="1"/>
</dbReference>
<gene>
    <name evidence="8" type="ORF">CLV60_101510</name>
</gene>
<dbReference type="GO" id="GO:0022857">
    <property type="term" value="F:transmembrane transporter activity"/>
    <property type="evidence" value="ECO:0007669"/>
    <property type="project" value="InterPro"/>
</dbReference>
<feature type="transmembrane region" description="Helical" evidence="6">
    <location>
        <begin position="368"/>
        <end position="387"/>
    </location>
</feature>
<accession>A0A2P8GJL0</accession>
<evidence type="ECO:0000259" key="7">
    <source>
        <dbReference type="PROSITE" id="PS50850"/>
    </source>
</evidence>
<name>A0A2P8GJL0_9BACT</name>
<evidence type="ECO:0000313" key="9">
    <source>
        <dbReference type="Proteomes" id="UP000241964"/>
    </source>
</evidence>
<dbReference type="InterPro" id="IPR020846">
    <property type="entry name" value="MFS_dom"/>
</dbReference>
<dbReference type="InterPro" id="IPR036259">
    <property type="entry name" value="MFS_trans_sf"/>
</dbReference>
<feature type="transmembrane region" description="Helical" evidence="6">
    <location>
        <begin position="133"/>
        <end position="155"/>
    </location>
</feature>
<dbReference type="Pfam" id="PF07690">
    <property type="entry name" value="MFS_1"/>
    <property type="match status" value="1"/>
</dbReference>
<keyword evidence="2" id="KW-1003">Cell membrane</keyword>
<evidence type="ECO:0000313" key="8">
    <source>
        <dbReference type="EMBL" id="PSL34141.1"/>
    </source>
</evidence>
<feature type="domain" description="Major facilitator superfamily (MFS) profile" evidence="7">
    <location>
        <begin position="8"/>
        <end position="391"/>
    </location>
</feature>
<comment type="caution">
    <text evidence="8">The sequence shown here is derived from an EMBL/GenBank/DDBJ whole genome shotgun (WGS) entry which is preliminary data.</text>
</comment>
<comment type="subcellular location">
    <subcellularLocation>
        <location evidence="1">Cell membrane</location>
        <topology evidence="1">Multi-pass membrane protein</topology>
    </subcellularLocation>
</comment>
<dbReference type="InterPro" id="IPR050189">
    <property type="entry name" value="MFS_Efflux_Transporters"/>
</dbReference>
<feature type="transmembrane region" description="Helical" evidence="6">
    <location>
        <begin position="278"/>
        <end position="298"/>
    </location>
</feature>
<dbReference type="GO" id="GO:0005886">
    <property type="term" value="C:plasma membrane"/>
    <property type="evidence" value="ECO:0007669"/>
    <property type="project" value="UniProtKB-SubCell"/>
</dbReference>
<dbReference type="Gene3D" id="1.20.1720.10">
    <property type="entry name" value="Multidrug resistance protein D"/>
    <property type="match status" value="1"/>
</dbReference>
<dbReference type="PANTHER" id="PTHR43124:SF3">
    <property type="entry name" value="CHLORAMPHENICOL EFFLUX PUMP RV0191"/>
    <property type="match status" value="1"/>
</dbReference>
<keyword evidence="9" id="KW-1185">Reference proteome</keyword>
<evidence type="ECO:0000256" key="5">
    <source>
        <dbReference type="ARBA" id="ARBA00023136"/>
    </source>
</evidence>
<dbReference type="PANTHER" id="PTHR43124">
    <property type="entry name" value="PURINE EFFLUX PUMP PBUE"/>
    <property type="match status" value="1"/>
</dbReference>
<protein>
    <submittedName>
        <fullName evidence="8">DHA1 family bicyclomycin/chloramphenicol resistance-like MFS transporter</fullName>
    </submittedName>
</protein>
<dbReference type="AlphaFoldDB" id="A0A2P8GJL0"/>
<dbReference type="RefSeq" id="WP_106593784.1">
    <property type="nucleotide sequence ID" value="NZ_PYAS01000001.1"/>
</dbReference>
<evidence type="ECO:0000256" key="2">
    <source>
        <dbReference type="ARBA" id="ARBA00022475"/>
    </source>
</evidence>
<evidence type="ECO:0000256" key="3">
    <source>
        <dbReference type="ARBA" id="ARBA00022692"/>
    </source>
</evidence>
<keyword evidence="3 6" id="KW-0812">Transmembrane</keyword>
<keyword evidence="5 6" id="KW-0472">Membrane</keyword>
<evidence type="ECO:0000256" key="6">
    <source>
        <dbReference type="SAM" id="Phobius"/>
    </source>
</evidence>
<evidence type="ECO:0000256" key="4">
    <source>
        <dbReference type="ARBA" id="ARBA00022989"/>
    </source>
</evidence>
<sequence>MKMRPGEFIALSACTMTLTALGIDIMLPAFGEVRKHFGLSADSTDTARIISFFFMGQVAQILFGALSDRFGRLAILRIGFPLYIAGGIIAALAPDMPTMLAARFFAGMGASAVFMTTIAGVRDRFVGDEMARILSLIFTIFLFTPVIAPFLGLAIMSVGTWKMVFLAPPLFAVVVFLWSLRLEESLPPASRTPLNRAHVGRSIAQVIGNRTFLRYTTVTTLLFTALSSYVSSSEHIVGEIYGRPELFAWIFAGMGAMMSMCALLNSRLSSLFGARRTIKWLLAIYTIVGAVLLAFTWAFGDPPVMPLFFIAVTMMLAINLAVEPNSSALALEPMGNMAGMASAVYGTCFFFVGATLGSVTSHMMAHGVFPLVLCFFVFGLIAVLLAFSDRSQTAAEVP</sequence>